<evidence type="ECO:0000256" key="1">
    <source>
        <dbReference type="SAM" id="MobiDB-lite"/>
    </source>
</evidence>
<organism evidence="2 3">
    <name type="scientific">Microbotryum saponariae</name>
    <dbReference type="NCBI Taxonomy" id="289078"/>
    <lineage>
        <taxon>Eukaryota</taxon>
        <taxon>Fungi</taxon>
        <taxon>Dikarya</taxon>
        <taxon>Basidiomycota</taxon>
        <taxon>Pucciniomycotina</taxon>
        <taxon>Microbotryomycetes</taxon>
        <taxon>Microbotryales</taxon>
        <taxon>Microbotryaceae</taxon>
        <taxon>Microbotryum</taxon>
    </lineage>
</organism>
<reference evidence="3" key="1">
    <citation type="submission" date="2016-10" db="EMBL/GenBank/DDBJ databases">
        <authorList>
            <person name="Jeantristanb JTB J.-T."/>
            <person name="Ricardo R."/>
        </authorList>
    </citation>
    <scope>NUCLEOTIDE SEQUENCE [LARGE SCALE GENOMIC DNA]</scope>
</reference>
<sequence>MSAPDRSPCRNSETSDAASLTPTATCTLPTLQGLPLPTATDTTTPLRHVHSLVISRLRDRLVKSNIQFDQQEVSATGLNFLFETVGGDLGTPESFAFASYERATTRHHLLSDQELARVLVLVESTSSDPNPPEDEHVTYVRSWALQVEELALLVEAWVQAGIAVPESWSWLVDAFAHEDPNKVIYVRYVGSTRGQTAYNRFIEDRCQRKTGIVGEFLGTLLEVAPRAYEHGKTFEIRNARLPSYHEGRR</sequence>
<name>A0A2X0LI73_9BASI</name>
<dbReference type="STRING" id="289078.A0A2X0LI73"/>
<dbReference type="EMBL" id="FMWP01000016">
    <property type="protein sequence ID" value="SCZ91749.1"/>
    <property type="molecule type" value="Genomic_DNA"/>
</dbReference>
<keyword evidence="3" id="KW-1185">Reference proteome</keyword>
<protein>
    <submittedName>
        <fullName evidence="2">BZ3500_MvSof-1268-A1-R1_Chr5-1g07648 protein</fullName>
    </submittedName>
</protein>
<gene>
    <name evidence="2" type="ORF">BZ3500_MVSOF-1268-A1-R1_CHR5-1G07648</name>
</gene>
<accession>A0A2X0LI73</accession>
<evidence type="ECO:0000313" key="3">
    <source>
        <dbReference type="Proteomes" id="UP000249723"/>
    </source>
</evidence>
<evidence type="ECO:0000313" key="2">
    <source>
        <dbReference type="EMBL" id="SCZ91749.1"/>
    </source>
</evidence>
<dbReference type="Proteomes" id="UP000249723">
    <property type="component" value="Unassembled WGS sequence"/>
</dbReference>
<proteinExistence type="predicted"/>
<dbReference type="AlphaFoldDB" id="A0A2X0LI73"/>
<dbReference type="OrthoDB" id="2538154at2759"/>
<feature type="region of interest" description="Disordered" evidence="1">
    <location>
        <begin position="1"/>
        <end position="22"/>
    </location>
</feature>